<organism evidence="2 3">
    <name type="scientific">Butyrivibrio hungatei</name>
    <dbReference type="NCBI Taxonomy" id="185008"/>
    <lineage>
        <taxon>Bacteria</taxon>
        <taxon>Bacillati</taxon>
        <taxon>Bacillota</taxon>
        <taxon>Clostridia</taxon>
        <taxon>Lachnospirales</taxon>
        <taxon>Lachnospiraceae</taxon>
        <taxon>Butyrivibrio</taxon>
    </lineage>
</organism>
<dbReference type="CDD" id="cd04301">
    <property type="entry name" value="NAT_SF"/>
    <property type="match status" value="1"/>
</dbReference>
<evidence type="ECO:0000259" key="1">
    <source>
        <dbReference type="PROSITE" id="PS51186"/>
    </source>
</evidence>
<dbReference type="GO" id="GO:0016747">
    <property type="term" value="F:acyltransferase activity, transferring groups other than amino-acyl groups"/>
    <property type="evidence" value="ECO:0007669"/>
    <property type="project" value="InterPro"/>
</dbReference>
<dbReference type="PANTHER" id="PTHR39203:SF1">
    <property type="entry name" value="CYTOPLASMIC PROTEIN"/>
    <property type="match status" value="1"/>
</dbReference>
<dbReference type="InterPro" id="IPR015947">
    <property type="entry name" value="PUA-like_sf"/>
</dbReference>
<dbReference type="CDD" id="cd06553">
    <property type="entry name" value="ASCH_Ef3133_like"/>
    <property type="match status" value="1"/>
</dbReference>
<sequence length="333" mass="38296">MTAEELWKEYCFNKNIDINTPYEAWAFGDDPDGLAQLVLEGKKFGTASLYDAYVIEDALDEIPKTGDYSVILNANDEALCVIRDYDVYVRRFGDVSPFHAYSEGEGDRSLNYWRDVHQRFFEEELSEYEDTNLTIDPETRIICEKFCVEYIPGKELDDDLIYIEPTMELADKIAAYKQEMLDAGSSFDGCFSMKRHDEIKDYVDDCINWANPRREADGHGAWGNVIFALRKSDNRIVGCMQVHNVLSERMEKFTGHVGYSVRPSERRKGYAKKMLAKACDFLSIFGFDEINVSCLPENEASRKTILANGGEYIETVFLECDGVNLERYKIRLK</sequence>
<dbReference type="InterPro" id="IPR009326">
    <property type="entry name" value="DUF984"/>
</dbReference>
<keyword evidence="3" id="KW-1185">Reference proteome</keyword>
<dbReference type="InterPro" id="IPR016181">
    <property type="entry name" value="Acyl_CoA_acyltransferase"/>
</dbReference>
<dbReference type="OrthoDB" id="9807542at2"/>
<evidence type="ECO:0000313" key="2">
    <source>
        <dbReference type="EMBL" id="AOZ95023.1"/>
    </source>
</evidence>
<accession>A0A1D9NXP3</accession>
<dbReference type="Pfam" id="PF13302">
    <property type="entry name" value="Acetyltransf_3"/>
    <property type="match status" value="1"/>
</dbReference>
<dbReference type="InterPro" id="IPR007374">
    <property type="entry name" value="ASCH_domain"/>
</dbReference>
<dbReference type="InterPro" id="IPR000182">
    <property type="entry name" value="GNAT_dom"/>
</dbReference>
<dbReference type="SUPFAM" id="SSF55729">
    <property type="entry name" value="Acyl-CoA N-acyltransferases (Nat)"/>
    <property type="match status" value="1"/>
</dbReference>
<dbReference type="SUPFAM" id="SSF88697">
    <property type="entry name" value="PUA domain-like"/>
    <property type="match status" value="1"/>
</dbReference>
<dbReference type="EMBL" id="CP017830">
    <property type="protein sequence ID" value="AOZ95023.1"/>
    <property type="molecule type" value="Genomic_DNA"/>
</dbReference>
<protein>
    <submittedName>
        <fullName evidence="2">GNAT family acetyltransferase</fullName>
    </submittedName>
</protein>
<dbReference type="Proteomes" id="UP000179284">
    <property type="component" value="Chromosome II"/>
</dbReference>
<reference evidence="3" key="1">
    <citation type="submission" date="2016-10" db="EMBL/GenBank/DDBJ databases">
        <title>The complete genome sequence of the rumen bacterium Butyrivibrio hungatei MB2003.</title>
        <authorList>
            <person name="Palevich N."/>
            <person name="Kelly W.J."/>
            <person name="Leahy S.C."/>
            <person name="Altermann E."/>
            <person name="Rakonjac J."/>
            <person name="Attwood G.T."/>
        </authorList>
    </citation>
    <scope>NUCLEOTIDE SEQUENCE [LARGE SCALE GENOMIC DNA]</scope>
    <source>
        <strain evidence="3">MB2003</strain>
    </source>
</reference>
<dbReference type="SMART" id="SM01022">
    <property type="entry name" value="ASCH"/>
    <property type="match status" value="1"/>
</dbReference>
<name>A0A1D9NXP3_9FIRM</name>
<dbReference type="AlphaFoldDB" id="A0A1D9NXP3"/>
<dbReference type="PROSITE" id="PS51186">
    <property type="entry name" value="GNAT"/>
    <property type="match status" value="1"/>
</dbReference>
<dbReference type="RefSeq" id="WP_083385580.1">
    <property type="nucleotide sequence ID" value="NZ_CP017830.1"/>
</dbReference>
<proteinExistence type="predicted"/>
<dbReference type="Gene3D" id="3.10.400.10">
    <property type="entry name" value="Sulfate adenylyltransferase"/>
    <property type="match status" value="1"/>
</dbReference>
<dbReference type="Pfam" id="PF04266">
    <property type="entry name" value="ASCH"/>
    <property type="match status" value="1"/>
</dbReference>
<gene>
    <name evidence="2" type="ORF">bhn_III075</name>
</gene>
<dbReference type="Gene3D" id="3.40.630.30">
    <property type="match status" value="1"/>
</dbReference>
<dbReference type="KEGG" id="bhu:bhn_III075"/>
<evidence type="ECO:0000313" key="3">
    <source>
        <dbReference type="Proteomes" id="UP000179284"/>
    </source>
</evidence>
<feature type="domain" description="N-acetyltransferase" evidence="1">
    <location>
        <begin position="171"/>
        <end position="333"/>
    </location>
</feature>
<dbReference type="PANTHER" id="PTHR39203">
    <property type="entry name" value="CYTOPLASMIC PROTEIN-RELATED"/>
    <property type="match status" value="1"/>
</dbReference>